<dbReference type="Proteomes" id="UP000252530">
    <property type="component" value="Unassembled WGS sequence"/>
</dbReference>
<sequence>MAEEERNTEAGQGLAGPGAGPDRPADKAGSKARAKGTGLAALAQVGDGDDFSVIAAIGGPRGVIESMLPGLVFVVAFIISSDLRLTIIISGLLALLQVVVRLCQRQSVLGALSGLIAVGICLVWAAKSHEARNYYMFGFITNVVYASLLGLSLLVRVPGLGAVIEFIRSLPMDHFREWLNSWRSDRELRRAYDVITLLWIGLFGGRLLIQVPLYLTNHVTALGSARLAMGIPLWALTIWVSYLIVAGPMHRHKLAERQAEAEGADDLPNPQAPAEDAGRSELTDSQTGASRGADPTLATGAADPA</sequence>
<feature type="transmembrane region" description="Helical" evidence="2">
    <location>
        <begin position="191"/>
        <end position="215"/>
    </location>
</feature>
<comment type="caution">
    <text evidence="3">The sequence shown here is derived from an EMBL/GenBank/DDBJ whole genome shotgun (WGS) entry which is preliminary data.</text>
</comment>
<dbReference type="AlphaFoldDB" id="A0A366K985"/>
<feature type="transmembrane region" description="Helical" evidence="2">
    <location>
        <begin position="71"/>
        <end position="96"/>
    </location>
</feature>
<feature type="region of interest" description="Disordered" evidence="1">
    <location>
        <begin position="256"/>
        <end position="305"/>
    </location>
</feature>
<feature type="transmembrane region" description="Helical" evidence="2">
    <location>
        <begin position="108"/>
        <end position="126"/>
    </location>
</feature>
<name>A0A366K985_9BIFI</name>
<evidence type="ECO:0000313" key="3">
    <source>
        <dbReference type="EMBL" id="RBP98300.1"/>
    </source>
</evidence>
<feature type="transmembrane region" description="Helical" evidence="2">
    <location>
        <begin position="146"/>
        <end position="170"/>
    </location>
</feature>
<reference evidence="3 4" key="1">
    <citation type="submission" date="2017-10" db="EMBL/GenBank/DDBJ databases">
        <title>Bifidobacterium xylocopum sp. nov. and Bifidobacterium aemilianum sp. nov., from the carpenter bee (Xylocopa violacea) digestive tract.</title>
        <authorList>
            <person name="Alberoni D."/>
            <person name="Baffoni L."/>
            <person name="Di Gioia D."/>
            <person name="Gaggia F."/>
            <person name="Biavati B."/>
        </authorList>
    </citation>
    <scope>NUCLEOTIDE SEQUENCE [LARGE SCALE GENOMIC DNA]</scope>
    <source>
        <strain evidence="3 4">XV10</strain>
    </source>
</reference>
<keyword evidence="2" id="KW-0472">Membrane</keyword>
<feature type="transmembrane region" description="Helical" evidence="2">
    <location>
        <begin position="227"/>
        <end position="247"/>
    </location>
</feature>
<evidence type="ECO:0000256" key="1">
    <source>
        <dbReference type="SAM" id="MobiDB-lite"/>
    </source>
</evidence>
<feature type="region of interest" description="Disordered" evidence="1">
    <location>
        <begin position="1"/>
        <end position="31"/>
    </location>
</feature>
<dbReference type="OrthoDB" id="5244221at2"/>
<accession>A0A366K985</accession>
<evidence type="ECO:0000256" key="2">
    <source>
        <dbReference type="SAM" id="Phobius"/>
    </source>
</evidence>
<protein>
    <submittedName>
        <fullName evidence="3">Zinc ABC transporter permease</fullName>
    </submittedName>
</protein>
<keyword evidence="2" id="KW-0812">Transmembrane</keyword>
<proteinExistence type="predicted"/>
<keyword evidence="2" id="KW-1133">Transmembrane helix</keyword>
<dbReference type="Pfam" id="PF11361">
    <property type="entry name" value="DUF3159"/>
    <property type="match status" value="1"/>
</dbReference>
<organism evidence="3 4">
    <name type="scientific">Bifidobacterium aemilianum</name>
    <dbReference type="NCBI Taxonomy" id="2493120"/>
    <lineage>
        <taxon>Bacteria</taxon>
        <taxon>Bacillati</taxon>
        <taxon>Actinomycetota</taxon>
        <taxon>Actinomycetes</taxon>
        <taxon>Bifidobacteriales</taxon>
        <taxon>Bifidobacteriaceae</taxon>
        <taxon>Bifidobacterium</taxon>
    </lineage>
</organism>
<gene>
    <name evidence="3" type="ORF">CRD60_03545</name>
</gene>
<keyword evidence="4" id="KW-1185">Reference proteome</keyword>
<dbReference type="InterPro" id="IPR016566">
    <property type="entry name" value="UCP010219"/>
</dbReference>
<dbReference type="EMBL" id="PDCG01000002">
    <property type="protein sequence ID" value="RBP98300.1"/>
    <property type="molecule type" value="Genomic_DNA"/>
</dbReference>
<evidence type="ECO:0000313" key="4">
    <source>
        <dbReference type="Proteomes" id="UP000252530"/>
    </source>
</evidence>
<dbReference type="RefSeq" id="WP_113859984.1">
    <property type="nucleotide sequence ID" value="NZ_PDCG01000002.1"/>
</dbReference>